<dbReference type="PRINTS" id="PR00959">
    <property type="entry name" value="MEVGALKINASE"/>
</dbReference>
<dbReference type="GO" id="GO:0005829">
    <property type="term" value="C:cytosol"/>
    <property type="evidence" value="ECO:0007669"/>
    <property type="project" value="TreeGrafter"/>
</dbReference>
<evidence type="ECO:0000256" key="1">
    <source>
        <dbReference type="ARBA" id="ARBA00022741"/>
    </source>
</evidence>
<reference evidence="4" key="1">
    <citation type="submission" date="2018-02" db="EMBL/GenBank/DDBJ databases">
        <title>Rhizophora mucronata_Transcriptome.</title>
        <authorList>
            <person name="Meera S.P."/>
            <person name="Sreeshan A."/>
            <person name="Augustine A."/>
        </authorList>
    </citation>
    <scope>NUCLEOTIDE SEQUENCE</scope>
    <source>
        <tissue evidence="4">Leaf</tissue>
    </source>
</reference>
<dbReference type="PANTHER" id="PTHR10457:SF35">
    <property type="entry name" value="L-ARABINOKINASE"/>
    <property type="match status" value="1"/>
</dbReference>
<sequence length="171" mass="17819">MQVSSAVPEGKGVSSSASVEVASMSAIASAHGLSISPRDIALLCQKVENLIVGAPCGVMDQMTSACGEANKLLAMVCQPAEVIGLVEIPSHIRFWGIDSGIRHSVGGADYGSVRIGSFMGRQMIKSTASTILSRSSCTVNGSTTDDLDYDGVELLKAEASLDYLCNLSPHR</sequence>
<dbReference type="Pfam" id="PF00288">
    <property type="entry name" value="GHMP_kinases_N"/>
    <property type="match status" value="1"/>
</dbReference>
<accession>A0A2P2MS79</accession>
<dbReference type="GO" id="GO:0005524">
    <property type="term" value="F:ATP binding"/>
    <property type="evidence" value="ECO:0007669"/>
    <property type="project" value="UniProtKB-KW"/>
</dbReference>
<dbReference type="GO" id="GO:0009702">
    <property type="term" value="F:L-arabinokinase activity"/>
    <property type="evidence" value="ECO:0007669"/>
    <property type="project" value="TreeGrafter"/>
</dbReference>
<keyword evidence="4" id="KW-0418">Kinase</keyword>
<keyword evidence="2" id="KW-0067">ATP-binding</keyword>
<keyword evidence="4" id="KW-0808">Transferase</keyword>
<proteinExistence type="predicted"/>
<name>A0A2P2MS79_RHIMU</name>
<dbReference type="GO" id="GO:0004335">
    <property type="term" value="F:galactokinase activity"/>
    <property type="evidence" value="ECO:0007669"/>
    <property type="project" value="TreeGrafter"/>
</dbReference>
<dbReference type="SUPFAM" id="SSF54211">
    <property type="entry name" value="Ribosomal protein S5 domain 2-like"/>
    <property type="match status" value="1"/>
</dbReference>
<dbReference type="EMBL" id="GGEC01052574">
    <property type="protein sequence ID" value="MBX33058.1"/>
    <property type="molecule type" value="Transcribed_RNA"/>
</dbReference>
<protein>
    <submittedName>
        <fullName evidence="4">L-arabinokinase-like isoform X2</fullName>
    </submittedName>
</protein>
<evidence type="ECO:0000259" key="3">
    <source>
        <dbReference type="Pfam" id="PF00288"/>
    </source>
</evidence>
<dbReference type="Gene3D" id="3.30.230.10">
    <property type="match status" value="1"/>
</dbReference>
<evidence type="ECO:0000256" key="2">
    <source>
        <dbReference type="ARBA" id="ARBA00022840"/>
    </source>
</evidence>
<dbReference type="InterPro" id="IPR014721">
    <property type="entry name" value="Ribsml_uS5_D2-typ_fold_subgr"/>
</dbReference>
<keyword evidence="1" id="KW-0547">Nucleotide-binding</keyword>
<dbReference type="InterPro" id="IPR006204">
    <property type="entry name" value="GHMP_kinase_N_dom"/>
</dbReference>
<dbReference type="PANTHER" id="PTHR10457">
    <property type="entry name" value="MEVALONATE KINASE/GALACTOKINASE"/>
    <property type="match status" value="1"/>
</dbReference>
<evidence type="ECO:0000313" key="4">
    <source>
        <dbReference type="EMBL" id="MBX33058.1"/>
    </source>
</evidence>
<dbReference type="GO" id="GO:0006012">
    <property type="term" value="P:galactose metabolic process"/>
    <property type="evidence" value="ECO:0007669"/>
    <property type="project" value="TreeGrafter"/>
</dbReference>
<dbReference type="InterPro" id="IPR020568">
    <property type="entry name" value="Ribosomal_Su5_D2-typ_SF"/>
</dbReference>
<feature type="domain" description="GHMP kinase N-terminal" evidence="3">
    <location>
        <begin position="2"/>
        <end position="67"/>
    </location>
</feature>
<dbReference type="AlphaFoldDB" id="A0A2P2MS79"/>
<organism evidence="4">
    <name type="scientific">Rhizophora mucronata</name>
    <name type="common">Asiatic mangrove</name>
    <dbReference type="NCBI Taxonomy" id="61149"/>
    <lineage>
        <taxon>Eukaryota</taxon>
        <taxon>Viridiplantae</taxon>
        <taxon>Streptophyta</taxon>
        <taxon>Embryophyta</taxon>
        <taxon>Tracheophyta</taxon>
        <taxon>Spermatophyta</taxon>
        <taxon>Magnoliopsida</taxon>
        <taxon>eudicotyledons</taxon>
        <taxon>Gunneridae</taxon>
        <taxon>Pentapetalae</taxon>
        <taxon>rosids</taxon>
        <taxon>fabids</taxon>
        <taxon>Malpighiales</taxon>
        <taxon>Rhizophoraceae</taxon>
        <taxon>Rhizophora</taxon>
    </lineage>
</organism>